<dbReference type="KEGG" id="mfn:Ga0123462_1405"/>
<evidence type="ECO:0000313" key="4">
    <source>
        <dbReference type="Proteomes" id="UP000231637"/>
    </source>
</evidence>
<dbReference type="Proteomes" id="UP000231637">
    <property type="component" value="Chromosome"/>
</dbReference>
<protein>
    <submittedName>
        <fullName evidence="3">Fatty acid cis/trans isomerase (CTI)</fullName>
    </submittedName>
</protein>
<dbReference type="AlphaFoldDB" id="A0A2K8L4M1"/>
<reference evidence="3 4" key="1">
    <citation type="submission" date="2016-12" db="EMBL/GenBank/DDBJ databases">
        <title>Isolation and genomic insights into novel planktonic Zetaproteobacteria from stratified waters of the Chesapeake Bay.</title>
        <authorList>
            <person name="McAllister S.M."/>
            <person name="Kato S."/>
            <person name="Chan C.S."/>
            <person name="Chiu B.K."/>
            <person name="Field E.K."/>
        </authorList>
    </citation>
    <scope>NUCLEOTIDE SEQUENCE [LARGE SCALE GENOMIC DNA]</scope>
    <source>
        <strain evidence="3 4">CP-8</strain>
    </source>
</reference>
<name>A0A2K8L4M1_9PROT</name>
<feature type="signal peptide" evidence="2">
    <location>
        <begin position="1"/>
        <end position="33"/>
    </location>
</feature>
<dbReference type="InterPro" id="IPR010706">
    <property type="entry name" value="Fatty_acid_cis-trans_isomerase"/>
</dbReference>
<sequence>MISVSKLFFLQKTVLRAVVLLPLAAALIFSACAKQEQPAEAKLPVPEVSESDKRLIESLPEKTLTFNDIRPVLEKRCIVCHGCYDAPCQLKLSSHEGVTRGANKLKVYNKMRFSYQAPTRLFIDANSTEAWRQKQFFSVLNDDGNHSAEENLKRSLLYQMLNLKQHYPMPDSGPLPADMDISLDREQVCTRLDSFGDFADKHRNWGMPYAVPNLSEKEYKQLVQWLAQGAQPSEETRPSAEAVAQVRKWEAFFNGSSLKERLVSRYIYEHLVLGHLHFEGTGREFYRLVRSRTETGAIAEIPSVRPYDDPEGSFYYRLRLYDASIVEKSHIVYELSDARMARYRELFLEPDYKVTKLPPYNPPEASDKGDRFWVKVKKLFGLYDDKMLTPFTIFREIPAQVRYQFLLDDARFFINGFIKGPVCRGLSALSAIEDHFWLFFLKPENPPAPYSQHGLDGEFLADMDQYLHLPTELADTSRLFAGWIKYWPDEQKYMQAKLDYYRSQKLPRLAFDKALDDFVWNGVNMEGEANRNAALTVFRHFDSASVHYGMQGGTPETAWFIDYPVFERLHYLLVAGYNPFGTLGHQLGARLYMDFMRIEGEDNFLYFLPMDDRELLYYSWHKLRGKTSPEQRKATRAWLKVDSVGGYSTQQEQPPANDEQKMAKAKRSRDELFKNLKQHLSAVESEWSSPGRNERSQCADAASDRAMQRVIDSLHNKVLKNFPEVSFVRVKGSVHTCDRAYTLIRNKSYREDSFAKPGQRSVEAMQEDTFTLIKGLAGSYPNFFFDLNLQELDAFVAASEEARTELDYRRVLNRYGIRRSNPEFWEMSDWFQGQHVSAQPVEAGILDLSRYMDPQPEDASPNP</sequence>
<proteinExistence type="predicted"/>
<keyword evidence="2" id="KW-0732">Signal</keyword>
<organism evidence="3 4">
    <name type="scientific">Mariprofundus ferrinatatus</name>
    <dbReference type="NCBI Taxonomy" id="1921087"/>
    <lineage>
        <taxon>Bacteria</taxon>
        <taxon>Pseudomonadati</taxon>
        <taxon>Pseudomonadota</taxon>
        <taxon>Candidatius Mariprofundia</taxon>
        <taxon>Mariprofundales</taxon>
        <taxon>Mariprofundaceae</taxon>
        <taxon>Mariprofundus</taxon>
    </lineage>
</organism>
<gene>
    <name evidence="3" type="ORF">Ga0123462_1405</name>
</gene>
<dbReference type="Pfam" id="PF06934">
    <property type="entry name" value="CTI"/>
    <property type="match status" value="2"/>
</dbReference>
<dbReference type="EMBL" id="CP018800">
    <property type="protein sequence ID" value="ATX82268.1"/>
    <property type="molecule type" value="Genomic_DNA"/>
</dbReference>
<keyword evidence="4" id="KW-1185">Reference proteome</keyword>
<evidence type="ECO:0000313" key="3">
    <source>
        <dbReference type="EMBL" id="ATX82268.1"/>
    </source>
</evidence>
<dbReference type="PROSITE" id="PS51257">
    <property type="entry name" value="PROKAR_LIPOPROTEIN"/>
    <property type="match status" value="1"/>
</dbReference>
<dbReference type="GO" id="GO:0016853">
    <property type="term" value="F:isomerase activity"/>
    <property type="evidence" value="ECO:0007669"/>
    <property type="project" value="UniProtKB-KW"/>
</dbReference>
<feature type="chain" id="PRO_5014596813" evidence="2">
    <location>
        <begin position="34"/>
        <end position="863"/>
    </location>
</feature>
<feature type="region of interest" description="Disordered" evidence="1">
    <location>
        <begin position="646"/>
        <end position="668"/>
    </location>
</feature>
<accession>A0A2K8L4M1</accession>
<feature type="compositionally biased region" description="Basic and acidic residues" evidence="1">
    <location>
        <begin position="658"/>
        <end position="668"/>
    </location>
</feature>
<evidence type="ECO:0000256" key="1">
    <source>
        <dbReference type="SAM" id="MobiDB-lite"/>
    </source>
</evidence>
<keyword evidence="3" id="KW-0413">Isomerase</keyword>
<evidence type="ECO:0000256" key="2">
    <source>
        <dbReference type="SAM" id="SignalP"/>
    </source>
</evidence>
<dbReference type="OrthoDB" id="5287235at2"/>